<keyword evidence="2 7" id="KW-0813">Transport</keyword>
<evidence type="ECO:0000259" key="8">
    <source>
        <dbReference type="PROSITE" id="PS50928"/>
    </source>
</evidence>
<dbReference type="PANTHER" id="PTHR43744">
    <property type="entry name" value="ABC TRANSPORTER PERMEASE PROTEIN MG189-RELATED-RELATED"/>
    <property type="match status" value="1"/>
</dbReference>
<organism evidence="9 10">
    <name type="scientific">Paenibacillus sabuli</name>
    <dbReference type="NCBI Taxonomy" id="2772509"/>
    <lineage>
        <taxon>Bacteria</taxon>
        <taxon>Bacillati</taxon>
        <taxon>Bacillota</taxon>
        <taxon>Bacilli</taxon>
        <taxon>Bacillales</taxon>
        <taxon>Paenibacillaceae</taxon>
        <taxon>Paenibacillus</taxon>
    </lineage>
</organism>
<sequence length="290" mass="32605">MIRSTRGERLFDVCNILLLLLLGISTLYPFMYVLTISLSTPADAARESLHVLPTAPTFEAYGKIFEHPQLWRAYLNTIVRTALGVALVIVVLSLVAYPLSRRTFPHRKFITFLFVFSMLFSGGLIPTYLLIKQLHLLDTIWALVLPGAVSAFRVIILRNFFEAVPGEVIESARIDGARELTIFARIMLPLSVPVLAVIALWTAVGHWNAWFDALIYISDPDKQVLQLFLRRTVLENASLTPDQQLLDPTQYTPETLKAATIMTVSLPILLVYPFVQRYFVKGIMLGSVKG</sequence>
<keyword evidence="3" id="KW-1003">Cell membrane</keyword>
<keyword evidence="4 7" id="KW-0812">Transmembrane</keyword>
<comment type="caution">
    <text evidence="9">The sequence shown here is derived from an EMBL/GenBank/DDBJ whole genome shotgun (WGS) entry which is preliminary data.</text>
</comment>
<dbReference type="GO" id="GO:0055085">
    <property type="term" value="P:transmembrane transport"/>
    <property type="evidence" value="ECO:0007669"/>
    <property type="project" value="InterPro"/>
</dbReference>
<dbReference type="RefSeq" id="WP_190913671.1">
    <property type="nucleotide sequence ID" value="NZ_JACXIZ010000002.1"/>
</dbReference>
<feature type="domain" description="ABC transmembrane type-1" evidence="8">
    <location>
        <begin position="74"/>
        <end position="272"/>
    </location>
</feature>
<dbReference type="CDD" id="cd06261">
    <property type="entry name" value="TM_PBP2"/>
    <property type="match status" value="1"/>
</dbReference>
<keyword evidence="10" id="KW-1185">Reference proteome</keyword>
<keyword evidence="6 7" id="KW-0472">Membrane</keyword>
<comment type="similarity">
    <text evidence="7">Belongs to the binding-protein-dependent transport system permease family.</text>
</comment>
<evidence type="ECO:0000313" key="9">
    <source>
        <dbReference type="EMBL" id="MBD2843657.1"/>
    </source>
</evidence>
<feature type="transmembrane region" description="Helical" evidence="7">
    <location>
        <begin position="78"/>
        <end position="97"/>
    </location>
</feature>
<evidence type="ECO:0000256" key="6">
    <source>
        <dbReference type="ARBA" id="ARBA00023136"/>
    </source>
</evidence>
<evidence type="ECO:0000256" key="5">
    <source>
        <dbReference type="ARBA" id="ARBA00022989"/>
    </source>
</evidence>
<comment type="subcellular location">
    <subcellularLocation>
        <location evidence="1 7">Cell membrane</location>
        <topology evidence="1 7">Multi-pass membrane protein</topology>
    </subcellularLocation>
</comment>
<evidence type="ECO:0000256" key="4">
    <source>
        <dbReference type="ARBA" id="ARBA00022692"/>
    </source>
</evidence>
<protein>
    <submittedName>
        <fullName evidence="9">Carbohydrate ABC transporter permease</fullName>
    </submittedName>
</protein>
<evidence type="ECO:0000256" key="2">
    <source>
        <dbReference type="ARBA" id="ARBA00022448"/>
    </source>
</evidence>
<feature type="transmembrane region" description="Helical" evidence="7">
    <location>
        <begin position="256"/>
        <end position="275"/>
    </location>
</feature>
<feature type="transmembrane region" description="Helical" evidence="7">
    <location>
        <begin position="12"/>
        <end position="31"/>
    </location>
</feature>
<dbReference type="Proteomes" id="UP000621560">
    <property type="component" value="Unassembled WGS sequence"/>
</dbReference>
<evidence type="ECO:0000256" key="7">
    <source>
        <dbReference type="RuleBase" id="RU363032"/>
    </source>
</evidence>
<proteinExistence type="inferred from homology"/>
<dbReference type="Gene3D" id="1.10.3720.10">
    <property type="entry name" value="MetI-like"/>
    <property type="match status" value="1"/>
</dbReference>
<dbReference type="PROSITE" id="PS50928">
    <property type="entry name" value="ABC_TM1"/>
    <property type="match status" value="1"/>
</dbReference>
<gene>
    <name evidence="9" type="ORF">IDH44_00520</name>
</gene>
<dbReference type="AlphaFoldDB" id="A0A927BN89"/>
<feature type="transmembrane region" description="Helical" evidence="7">
    <location>
        <begin position="140"/>
        <end position="161"/>
    </location>
</feature>
<dbReference type="InterPro" id="IPR000515">
    <property type="entry name" value="MetI-like"/>
</dbReference>
<name>A0A927BN89_9BACL</name>
<dbReference type="Pfam" id="PF00528">
    <property type="entry name" value="BPD_transp_1"/>
    <property type="match status" value="1"/>
</dbReference>
<dbReference type="InterPro" id="IPR035906">
    <property type="entry name" value="MetI-like_sf"/>
</dbReference>
<keyword evidence="5 7" id="KW-1133">Transmembrane helix</keyword>
<dbReference type="EMBL" id="JACXIZ010000002">
    <property type="protein sequence ID" value="MBD2843657.1"/>
    <property type="molecule type" value="Genomic_DNA"/>
</dbReference>
<feature type="transmembrane region" description="Helical" evidence="7">
    <location>
        <begin position="109"/>
        <end position="128"/>
    </location>
</feature>
<evidence type="ECO:0000256" key="1">
    <source>
        <dbReference type="ARBA" id="ARBA00004651"/>
    </source>
</evidence>
<evidence type="ECO:0000256" key="3">
    <source>
        <dbReference type="ARBA" id="ARBA00022475"/>
    </source>
</evidence>
<dbReference type="SUPFAM" id="SSF161098">
    <property type="entry name" value="MetI-like"/>
    <property type="match status" value="1"/>
</dbReference>
<accession>A0A927BN89</accession>
<feature type="transmembrane region" description="Helical" evidence="7">
    <location>
        <begin position="182"/>
        <end position="204"/>
    </location>
</feature>
<reference evidence="9" key="1">
    <citation type="submission" date="2020-09" db="EMBL/GenBank/DDBJ databases">
        <title>A novel bacterium of genus Paenibacillus, isolated from South China Sea.</title>
        <authorList>
            <person name="Huang H."/>
            <person name="Mo K."/>
            <person name="Hu Y."/>
        </authorList>
    </citation>
    <scope>NUCLEOTIDE SEQUENCE</scope>
    <source>
        <strain evidence="9">IB182496</strain>
    </source>
</reference>
<evidence type="ECO:0000313" key="10">
    <source>
        <dbReference type="Proteomes" id="UP000621560"/>
    </source>
</evidence>
<dbReference type="PANTHER" id="PTHR43744:SF9">
    <property type="entry name" value="POLYGALACTURONAN_RHAMNOGALACTURONAN TRANSPORT SYSTEM PERMEASE PROTEIN YTCP"/>
    <property type="match status" value="1"/>
</dbReference>
<dbReference type="GO" id="GO:0005886">
    <property type="term" value="C:plasma membrane"/>
    <property type="evidence" value="ECO:0007669"/>
    <property type="project" value="UniProtKB-SubCell"/>
</dbReference>